<dbReference type="AlphaFoldDB" id="A0A839E8V5"/>
<organism evidence="2 3">
    <name type="scientific">Microcella alkalica</name>
    <dbReference type="NCBI Taxonomy" id="355930"/>
    <lineage>
        <taxon>Bacteria</taxon>
        <taxon>Bacillati</taxon>
        <taxon>Actinomycetota</taxon>
        <taxon>Actinomycetes</taxon>
        <taxon>Micrococcales</taxon>
        <taxon>Microbacteriaceae</taxon>
        <taxon>Microcella</taxon>
    </lineage>
</organism>
<keyword evidence="2" id="KW-0489">Methyltransferase</keyword>
<dbReference type="Proteomes" id="UP000585905">
    <property type="component" value="Unassembled WGS sequence"/>
</dbReference>
<evidence type="ECO:0000259" key="1">
    <source>
        <dbReference type="Pfam" id="PF13847"/>
    </source>
</evidence>
<dbReference type="CDD" id="cd02440">
    <property type="entry name" value="AdoMet_MTases"/>
    <property type="match status" value="1"/>
</dbReference>
<dbReference type="Gene3D" id="3.40.50.150">
    <property type="entry name" value="Vaccinia Virus protein VP39"/>
    <property type="match status" value="1"/>
</dbReference>
<keyword evidence="2" id="KW-0808">Transferase</keyword>
<sequence length="265" mass="28306">MVKYTHGHHPSVLAAHAWRTIANSATYLEPHLVEGASLLDVGSGPGSITIEFARRLGAQNVVGLDGAEEAVAHAREAAEMAGLDVAFEQGDLYALPFADASADIAHAHQVLQHLGDPIAALREMARVVRPGGVVAARDIDAGGVLIHPLSPELARWLELYVSIPVANGGEARAGRRLLQWAHAAGLDDVTATASTWLFTADGDGPWWGGLWAERVVSSSFADDAVRHGLATREELEAISAAWREWAAHPDAWMLMPHGEIIARSR</sequence>
<reference evidence="2 3" key="1">
    <citation type="submission" date="2020-07" db="EMBL/GenBank/DDBJ databases">
        <title>Sequencing the genomes of 1000 actinobacteria strains.</title>
        <authorList>
            <person name="Klenk H.-P."/>
        </authorList>
    </citation>
    <scope>NUCLEOTIDE SEQUENCE [LARGE SCALE GENOMIC DNA]</scope>
    <source>
        <strain evidence="2 3">DSM 19663</strain>
    </source>
</reference>
<dbReference type="PANTHER" id="PTHR43591">
    <property type="entry name" value="METHYLTRANSFERASE"/>
    <property type="match status" value="1"/>
</dbReference>
<dbReference type="GO" id="GO:0032259">
    <property type="term" value="P:methylation"/>
    <property type="evidence" value="ECO:0007669"/>
    <property type="project" value="UniProtKB-KW"/>
</dbReference>
<dbReference type="GO" id="GO:0008168">
    <property type="term" value="F:methyltransferase activity"/>
    <property type="evidence" value="ECO:0007669"/>
    <property type="project" value="UniProtKB-KW"/>
</dbReference>
<dbReference type="InterPro" id="IPR025714">
    <property type="entry name" value="Methyltranfer_dom"/>
</dbReference>
<dbReference type="RefSeq" id="WP_182491791.1">
    <property type="nucleotide sequence ID" value="NZ_BAAAOV010000001.1"/>
</dbReference>
<protein>
    <submittedName>
        <fullName evidence="2">SAM-dependent methyltransferase</fullName>
    </submittedName>
</protein>
<dbReference type="PANTHER" id="PTHR43591:SF24">
    <property type="entry name" value="2-METHOXY-6-POLYPRENYL-1,4-BENZOQUINOL METHYLASE, MITOCHONDRIAL"/>
    <property type="match status" value="1"/>
</dbReference>
<accession>A0A839E8V5</accession>
<dbReference type="SUPFAM" id="SSF53335">
    <property type="entry name" value="S-adenosyl-L-methionine-dependent methyltransferases"/>
    <property type="match status" value="1"/>
</dbReference>
<proteinExistence type="predicted"/>
<feature type="domain" description="Methyltransferase" evidence="1">
    <location>
        <begin position="34"/>
        <end position="146"/>
    </location>
</feature>
<dbReference type="InterPro" id="IPR029063">
    <property type="entry name" value="SAM-dependent_MTases_sf"/>
</dbReference>
<evidence type="ECO:0000313" key="3">
    <source>
        <dbReference type="Proteomes" id="UP000585905"/>
    </source>
</evidence>
<comment type="caution">
    <text evidence="2">The sequence shown here is derived from an EMBL/GenBank/DDBJ whole genome shotgun (WGS) entry which is preliminary data.</text>
</comment>
<evidence type="ECO:0000313" key="2">
    <source>
        <dbReference type="EMBL" id="MBA8848991.1"/>
    </source>
</evidence>
<dbReference type="Pfam" id="PF13847">
    <property type="entry name" value="Methyltransf_31"/>
    <property type="match status" value="1"/>
</dbReference>
<dbReference type="EMBL" id="JACGWX010000010">
    <property type="protein sequence ID" value="MBA8848991.1"/>
    <property type="molecule type" value="Genomic_DNA"/>
</dbReference>
<name>A0A839E8V5_9MICO</name>
<gene>
    <name evidence="2" type="ORF">FHX53_002608</name>
</gene>
<keyword evidence="3" id="KW-1185">Reference proteome</keyword>